<proteinExistence type="inferred from homology"/>
<protein>
    <recommendedName>
        <fullName evidence="1">catechol O-methyltransferase</fullName>
        <ecNumber evidence="1">2.1.1.6</ecNumber>
    </recommendedName>
</protein>
<accession>A0AA38C316</accession>
<dbReference type="AlphaFoldDB" id="A0AA38C316"/>
<dbReference type="EMBL" id="JAHRHJ020003813">
    <property type="protein sequence ID" value="KAH9289024.1"/>
    <property type="molecule type" value="Genomic_DNA"/>
</dbReference>
<evidence type="ECO:0000256" key="5">
    <source>
        <dbReference type="ARBA" id="ARBA00022939"/>
    </source>
</evidence>
<evidence type="ECO:0000256" key="4">
    <source>
        <dbReference type="ARBA" id="ARBA00022691"/>
    </source>
</evidence>
<dbReference type="OMA" id="EMNPQNC"/>
<keyword evidence="8" id="KW-1185">Reference proteome</keyword>
<organism evidence="7 8">
    <name type="scientific">Taxus chinensis</name>
    <name type="common">Chinese yew</name>
    <name type="synonym">Taxus wallichiana var. chinensis</name>
    <dbReference type="NCBI Taxonomy" id="29808"/>
    <lineage>
        <taxon>Eukaryota</taxon>
        <taxon>Viridiplantae</taxon>
        <taxon>Streptophyta</taxon>
        <taxon>Embryophyta</taxon>
        <taxon>Tracheophyta</taxon>
        <taxon>Spermatophyta</taxon>
        <taxon>Pinopsida</taxon>
        <taxon>Pinidae</taxon>
        <taxon>Conifers II</taxon>
        <taxon>Cupressales</taxon>
        <taxon>Taxaceae</taxon>
        <taxon>Taxus</taxon>
    </lineage>
</organism>
<reference evidence="7 8" key="1">
    <citation type="journal article" date="2021" name="Nat. Plants">
        <title>The Taxus genome provides insights into paclitaxel biosynthesis.</title>
        <authorList>
            <person name="Xiong X."/>
            <person name="Gou J."/>
            <person name="Liao Q."/>
            <person name="Li Y."/>
            <person name="Zhou Q."/>
            <person name="Bi G."/>
            <person name="Li C."/>
            <person name="Du R."/>
            <person name="Wang X."/>
            <person name="Sun T."/>
            <person name="Guo L."/>
            <person name="Liang H."/>
            <person name="Lu P."/>
            <person name="Wu Y."/>
            <person name="Zhang Z."/>
            <person name="Ro D.K."/>
            <person name="Shang Y."/>
            <person name="Huang S."/>
            <person name="Yan J."/>
        </authorList>
    </citation>
    <scope>NUCLEOTIDE SEQUENCE [LARGE SCALE GENOMIC DNA]</scope>
    <source>
        <strain evidence="7">Ta-2019</strain>
    </source>
</reference>
<dbReference type="SUPFAM" id="SSF53335">
    <property type="entry name" value="S-adenosyl-L-methionine-dependent methyltransferases"/>
    <property type="match status" value="1"/>
</dbReference>
<name>A0AA38C316_TAXCH</name>
<evidence type="ECO:0000256" key="2">
    <source>
        <dbReference type="ARBA" id="ARBA00022603"/>
    </source>
</evidence>
<gene>
    <name evidence="7" type="ORF">KI387_033141</name>
</gene>
<keyword evidence="4" id="KW-0949">S-adenosyl-L-methionine</keyword>
<keyword evidence="5" id="KW-0128">Catecholamine metabolism</keyword>
<evidence type="ECO:0000313" key="7">
    <source>
        <dbReference type="EMBL" id="KAH9289024.1"/>
    </source>
</evidence>
<dbReference type="InterPro" id="IPR029063">
    <property type="entry name" value="SAM-dependent_MTases_sf"/>
</dbReference>
<keyword evidence="2" id="KW-0489">Methyltransferase</keyword>
<dbReference type="GO" id="GO:0006584">
    <property type="term" value="P:catecholamine metabolic process"/>
    <property type="evidence" value="ECO:0007669"/>
    <property type="project" value="UniProtKB-KW"/>
</dbReference>
<dbReference type="EC" id="2.1.1.6" evidence="1"/>
<dbReference type="PROSITE" id="PS51682">
    <property type="entry name" value="SAM_OMT_I"/>
    <property type="match status" value="1"/>
</dbReference>
<dbReference type="CDD" id="cd02440">
    <property type="entry name" value="AdoMet_MTases"/>
    <property type="match status" value="1"/>
</dbReference>
<evidence type="ECO:0000313" key="8">
    <source>
        <dbReference type="Proteomes" id="UP000824469"/>
    </source>
</evidence>
<dbReference type="Pfam" id="PF01596">
    <property type="entry name" value="Methyltransf_3"/>
    <property type="match status" value="1"/>
</dbReference>
<dbReference type="GO" id="GO:0032259">
    <property type="term" value="P:methylation"/>
    <property type="evidence" value="ECO:0007669"/>
    <property type="project" value="UniProtKB-KW"/>
</dbReference>
<dbReference type="Proteomes" id="UP000824469">
    <property type="component" value="Unassembled WGS sequence"/>
</dbReference>
<comment type="similarity">
    <text evidence="6">Belongs to the class I-like SAM-binding methyltransferase superfamily. Cation-dependent O-methyltransferase family.</text>
</comment>
<dbReference type="InterPro" id="IPR002935">
    <property type="entry name" value="SAM_O-MeTrfase"/>
</dbReference>
<dbReference type="PANTHER" id="PTHR43836:SF2">
    <property type="entry name" value="CATECHOL O-METHYLTRANSFERASE 1-RELATED"/>
    <property type="match status" value="1"/>
</dbReference>
<keyword evidence="3" id="KW-0808">Transferase</keyword>
<evidence type="ECO:0000256" key="6">
    <source>
        <dbReference type="ARBA" id="ARBA00023453"/>
    </source>
</evidence>
<evidence type="ECO:0000256" key="3">
    <source>
        <dbReference type="ARBA" id="ARBA00022679"/>
    </source>
</evidence>
<comment type="caution">
    <text evidence="7">The sequence shown here is derived from an EMBL/GenBank/DDBJ whole genome shotgun (WGS) entry which is preliminary data.</text>
</comment>
<dbReference type="GO" id="GO:0016206">
    <property type="term" value="F:catechol O-methyltransferase activity"/>
    <property type="evidence" value="ECO:0007669"/>
    <property type="project" value="UniProtKB-EC"/>
</dbReference>
<dbReference type="Gene3D" id="3.40.50.150">
    <property type="entry name" value="Vaccinia Virus protein VP39"/>
    <property type="match status" value="1"/>
</dbReference>
<sequence length="249" mass="27831">MFPQILSRLWSYFVFLCSKKARLTGQSPDGREIALLQYVLKNAEKGNAEAVLGAIDDYTRRVWLMNIGKEAGSILESAVQRCNPRLALELGTYCGYSAIKIASKMAKPESKLISLEMNPANCNVAKAMKEHAGHATKVEIVEGTLSDSLEELCEILEDEGVPYFDFIFMDHSKQSYLSDFMLLKERGMIGKGTVIVANNVGMDFFNYLRINLEELETEEHKCSAEYLSLLPSTVTVSTYKADLPIFIST</sequence>
<dbReference type="PANTHER" id="PTHR43836">
    <property type="entry name" value="CATECHOL O-METHYLTRANSFERASE 1-RELATED"/>
    <property type="match status" value="1"/>
</dbReference>
<evidence type="ECO:0000256" key="1">
    <source>
        <dbReference type="ARBA" id="ARBA00012880"/>
    </source>
</evidence>